<reference evidence="1 2" key="1">
    <citation type="submission" date="2019-08" db="EMBL/GenBank/DDBJ databases">
        <title>Bacillus genomes from the desert of Cuatro Cienegas, Coahuila.</title>
        <authorList>
            <person name="Olmedo-Alvarez G."/>
        </authorList>
    </citation>
    <scope>NUCLEOTIDE SEQUENCE [LARGE SCALE GENOMIC DNA]</scope>
    <source>
        <strain evidence="1 2">CH451a_14T</strain>
    </source>
</reference>
<evidence type="ECO:0000313" key="1">
    <source>
        <dbReference type="EMBL" id="TYS81076.1"/>
    </source>
</evidence>
<gene>
    <name evidence="1" type="ORF">FZC80_06520</name>
</gene>
<dbReference type="OrthoDB" id="9790144at2"/>
<comment type="caution">
    <text evidence="1">The sequence shown here is derived from an EMBL/GenBank/DDBJ whole genome shotgun (WGS) entry which is preliminary data.</text>
</comment>
<evidence type="ECO:0000313" key="2">
    <source>
        <dbReference type="Proteomes" id="UP000325054"/>
    </source>
</evidence>
<dbReference type="SUPFAM" id="SSF53300">
    <property type="entry name" value="vWA-like"/>
    <property type="match status" value="1"/>
</dbReference>
<sequence length="195" mass="22135">MNKNLTEVVFLLDRSGSMAGLESDTIGGFNGFVKRQEQLDGKTVITPVLFDDDYEVLWQGKPAETVKLTEKEYYVRGCTAMLDAIGKTIAEVGHRLFQTPEGERPGKVIFAITTDGHENASVEFSYEKINEMIRHQREIYNWEFIFMGANIDVVQEAENIGILAESAYEFEASEEGMEMMYSKMCEEISQMRGKN</sequence>
<dbReference type="InterPro" id="IPR036465">
    <property type="entry name" value="vWFA_dom_sf"/>
</dbReference>
<dbReference type="CDD" id="cd00198">
    <property type="entry name" value="vWFA"/>
    <property type="match status" value="1"/>
</dbReference>
<dbReference type="AlphaFoldDB" id="A0A5D4U1C4"/>
<dbReference type="EMBL" id="VTEW01000005">
    <property type="protein sequence ID" value="TYS81076.1"/>
    <property type="molecule type" value="Genomic_DNA"/>
</dbReference>
<protein>
    <submittedName>
        <fullName evidence="1">VWA domain-containing protein</fullName>
    </submittedName>
</protein>
<name>A0A5D4U1C4_9BACI</name>
<proteinExistence type="predicted"/>
<dbReference type="Gene3D" id="3.40.50.410">
    <property type="entry name" value="von Willebrand factor, type A domain"/>
    <property type="match status" value="1"/>
</dbReference>
<accession>A0A5D4U1C4</accession>
<organism evidence="1 2">
    <name type="scientific">Rossellomorea aquimaris</name>
    <dbReference type="NCBI Taxonomy" id="189382"/>
    <lineage>
        <taxon>Bacteria</taxon>
        <taxon>Bacillati</taxon>
        <taxon>Bacillota</taxon>
        <taxon>Bacilli</taxon>
        <taxon>Bacillales</taxon>
        <taxon>Bacillaceae</taxon>
        <taxon>Rossellomorea</taxon>
    </lineage>
</organism>
<dbReference type="Proteomes" id="UP000325054">
    <property type="component" value="Unassembled WGS sequence"/>
</dbReference>